<dbReference type="SUPFAM" id="SSF63411">
    <property type="entry name" value="LuxS/MPP-like metallohydrolase"/>
    <property type="match status" value="4"/>
</dbReference>
<dbReference type="Pfam" id="PF00675">
    <property type="entry name" value="Peptidase_M16"/>
    <property type="match status" value="1"/>
</dbReference>
<dbReference type="PANTHER" id="PTHR43690:SF18">
    <property type="entry name" value="INSULIN-DEGRADING ENZYME-RELATED"/>
    <property type="match status" value="1"/>
</dbReference>
<keyword evidence="3" id="KW-0645">Protease</keyword>
<feature type="domain" description="Peptidase M16 middle/third" evidence="12">
    <location>
        <begin position="468"/>
        <end position="765"/>
    </location>
</feature>
<keyword evidence="15" id="KW-1185">Reference proteome</keyword>
<dbReference type="OrthoDB" id="952271at2759"/>
<accession>A0A8H5LIF7</accession>
<evidence type="ECO:0000256" key="8">
    <source>
        <dbReference type="RuleBase" id="RU004447"/>
    </source>
</evidence>
<evidence type="ECO:0000256" key="5">
    <source>
        <dbReference type="ARBA" id="ARBA00022801"/>
    </source>
</evidence>
<dbReference type="PROSITE" id="PS00143">
    <property type="entry name" value="INSULINASE"/>
    <property type="match status" value="1"/>
</dbReference>
<evidence type="ECO:0000256" key="6">
    <source>
        <dbReference type="ARBA" id="ARBA00022833"/>
    </source>
</evidence>
<evidence type="ECO:0000256" key="2">
    <source>
        <dbReference type="ARBA" id="ARBA00007261"/>
    </source>
</evidence>
<evidence type="ECO:0000313" key="14">
    <source>
        <dbReference type="EMBL" id="KAF5358284.1"/>
    </source>
</evidence>
<dbReference type="FunFam" id="3.30.830.10:FF:000012">
    <property type="entry name" value="Protease 3"/>
    <property type="match status" value="1"/>
</dbReference>
<evidence type="ECO:0000256" key="4">
    <source>
        <dbReference type="ARBA" id="ARBA00022723"/>
    </source>
</evidence>
<dbReference type="InterPro" id="IPR032632">
    <property type="entry name" value="Peptidase_M16_M"/>
</dbReference>
<dbReference type="InterPro" id="IPR011765">
    <property type="entry name" value="Pept_M16_N"/>
</dbReference>
<evidence type="ECO:0000256" key="9">
    <source>
        <dbReference type="SAM" id="MobiDB-lite"/>
    </source>
</evidence>
<evidence type="ECO:0000259" key="12">
    <source>
        <dbReference type="Pfam" id="PF16187"/>
    </source>
</evidence>
<evidence type="ECO:0000256" key="1">
    <source>
        <dbReference type="ARBA" id="ARBA00001947"/>
    </source>
</evidence>
<dbReference type="Gene3D" id="3.30.830.10">
    <property type="entry name" value="Metalloenzyme, LuxS/M16 peptidase-like"/>
    <property type="match status" value="4"/>
</dbReference>
<feature type="domain" description="Coenzyme PQQ synthesis protein F-like C-terminal lobe" evidence="13">
    <location>
        <begin position="870"/>
        <end position="969"/>
    </location>
</feature>
<evidence type="ECO:0000259" key="11">
    <source>
        <dbReference type="Pfam" id="PF05193"/>
    </source>
</evidence>
<protein>
    <recommendedName>
        <fullName evidence="16">Insulin-degrading enzyme</fullName>
    </recommendedName>
</protein>
<comment type="caution">
    <text evidence="14">The sequence shown here is derived from an EMBL/GenBank/DDBJ whole genome shotgun (WGS) entry which is preliminary data.</text>
</comment>
<dbReference type="GO" id="GO:0005829">
    <property type="term" value="C:cytosol"/>
    <property type="evidence" value="ECO:0007669"/>
    <property type="project" value="TreeGrafter"/>
</dbReference>
<feature type="compositionally biased region" description="Polar residues" evidence="9">
    <location>
        <begin position="254"/>
        <end position="264"/>
    </location>
</feature>
<reference evidence="14 15" key="1">
    <citation type="journal article" date="2020" name="ISME J.">
        <title>Uncovering the hidden diversity of litter-decomposition mechanisms in mushroom-forming fungi.</title>
        <authorList>
            <person name="Floudas D."/>
            <person name="Bentzer J."/>
            <person name="Ahren D."/>
            <person name="Johansson T."/>
            <person name="Persson P."/>
            <person name="Tunlid A."/>
        </authorList>
    </citation>
    <scope>NUCLEOTIDE SEQUENCE [LARGE SCALE GENOMIC DNA]</scope>
    <source>
        <strain evidence="14 15">CBS 146.42</strain>
    </source>
</reference>
<dbReference type="FunFam" id="3.30.830.10:FF:000003">
    <property type="entry name" value="Insulin-degrading enzyme"/>
    <property type="match status" value="1"/>
</dbReference>
<feature type="region of interest" description="Disordered" evidence="9">
    <location>
        <begin position="240"/>
        <end position="276"/>
    </location>
</feature>
<dbReference type="Pfam" id="PF22456">
    <property type="entry name" value="PqqF-like_C_4"/>
    <property type="match status" value="1"/>
</dbReference>
<dbReference type="EMBL" id="JAACJO010000005">
    <property type="protein sequence ID" value="KAF5358284.1"/>
    <property type="molecule type" value="Genomic_DNA"/>
</dbReference>
<dbReference type="Proteomes" id="UP000559027">
    <property type="component" value="Unassembled WGS sequence"/>
</dbReference>
<gene>
    <name evidence="14" type="ORF">D9756_001439</name>
</gene>
<dbReference type="PANTHER" id="PTHR43690">
    <property type="entry name" value="NARDILYSIN"/>
    <property type="match status" value="1"/>
</dbReference>
<dbReference type="InterPro" id="IPR001431">
    <property type="entry name" value="Pept_M16_Zn_BS"/>
</dbReference>
<proteinExistence type="inferred from homology"/>
<keyword evidence="4" id="KW-0479">Metal-binding</keyword>
<evidence type="ECO:0000259" key="13">
    <source>
        <dbReference type="Pfam" id="PF22456"/>
    </source>
</evidence>
<evidence type="ECO:0008006" key="16">
    <source>
        <dbReference type="Google" id="ProtNLM"/>
    </source>
</evidence>
<dbReference type="GO" id="GO:0051603">
    <property type="term" value="P:proteolysis involved in protein catabolic process"/>
    <property type="evidence" value="ECO:0007669"/>
    <property type="project" value="TreeGrafter"/>
</dbReference>
<dbReference type="Pfam" id="PF16187">
    <property type="entry name" value="Peptidase_M16_M"/>
    <property type="match status" value="1"/>
</dbReference>
<dbReference type="InterPro" id="IPR011249">
    <property type="entry name" value="Metalloenz_LuxS/M16"/>
</dbReference>
<sequence length="1143" mass="129848">MLGRALLSHRVVQLQAHYLQRFPSLSWCSPMTTLSGPDWKRVVPVDANIPPYSVFTKPVEKSPRDEREYRIIQLDNGLKATLIHDNETDKAAASLDAAVGHLRDPPDMPGLAHFCEHLLFMGTERFPRENEYQEYLSKNNGGSNAYTSTTNTNYYFNVTTSALTGALERFSGFFHSPLFAPSCTSRELNAVDSENKKNHQADVWRIFQLNKHLSKPGHVWSKFGTGNRDSLSKAARELKAQGKLDMSPPGSIVLASSNSPSRIPSPTPSETDDDGGVVGREIRRRLIEWWTEEYCASRMNLCIIGKESLDELSGLASKLFSPISNRGKDPLPMINDHPFGRDEKGTLVSVQTIMDFHGLEISFPLEYQPPLWRYKPANFISHLIGHEGPGSLHSYLKGKGWITSLSSGPQNLARAFAMFKITMHLTEEGFKNHQSIILAAFKYLSLLRTSKFEAYHQKEITTLSSIRFQFAEKRRPDNYATWITEHMNWPVPPEQLISGPQLTWEWGTGEESRNEEFTIRRYLDSFNISEGRVVLMAKGVEHSKIRPDLYWVKEPWYGTDYNVTRFEKSFIDQAETGNDIAELFLPGPNAFIPSNLDVDKRQISEPLRRPHMIRQTPLTTLWHKKDDRFWIPKAFVMIDIRSPASYATPRAAVVTRLYTDLVNDTLTEFAYDADLAGLSYHFSNTTTGLYVFTGGYNDKLATLIRAVMEKARKLKAKPDRLAVMKEQIAREWRNFFLGQSYSVSDYFGRYLLTEKQWTIEEELKELPSITVEDIDLHAKMLFSEVHLRMLVTGNIYKDEALKIADAVEEDLQPTSLSQTQLNERALILPQGSNYIWSLPLSNPNQANSALTYYLHYGPIADQRLRVTAALLTQILAEPAFNVLRTQEQLGYIVSASTWSLPGSSERGLRIVVQSEKTPGYLEQRVEKFLDGMRSKLEEMTVEELEEHKTSLRKKWLEVVKNLSEESSRFQAHVTSGQWDFLRRYEDAELLDSVEKADILQLFRTRIDPLSSVRAKASVHMVAQKPRTRRVSWAASQAFEEKLRSGGFDPDGINDKRLFSDGPPLLTDFTEFWATALAGREDTASMLAGIDQCIAMHPIEGEDVNPIVSKATYIKDVQAFKQSLGLSIDPGPMVQWGDLPTPKF</sequence>
<dbReference type="GO" id="GO:0046872">
    <property type="term" value="F:metal ion binding"/>
    <property type="evidence" value="ECO:0007669"/>
    <property type="project" value="UniProtKB-KW"/>
</dbReference>
<feature type="domain" description="Peptidase M16 N-terminal" evidence="10">
    <location>
        <begin position="82"/>
        <end position="217"/>
    </location>
</feature>
<dbReference type="InterPro" id="IPR007863">
    <property type="entry name" value="Peptidase_M16_C"/>
</dbReference>
<evidence type="ECO:0000256" key="3">
    <source>
        <dbReference type="ARBA" id="ARBA00022670"/>
    </source>
</evidence>
<comment type="similarity">
    <text evidence="2 8">Belongs to the peptidase M16 family.</text>
</comment>
<evidence type="ECO:0000313" key="15">
    <source>
        <dbReference type="Proteomes" id="UP000559027"/>
    </source>
</evidence>
<name>A0A8H5LIF7_9AGAR</name>
<dbReference type="FunFam" id="3.30.830.10:FF:000005">
    <property type="entry name" value="nardilysin isoform X1"/>
    <property type="match status" value="1"/>
</dbReference>
<dbReference type="InterPro" id="IPR050626">
    <property type="entry name" value="Peptidase_M16"/>
</dbReference>
<keyword evidence="6" id="KW-0862">Zinc</keyword>
<dbReference type="AlphaFoldDB" id="A0A8H5LIF7"/>
<keyword evidence="7" id="KW-0482">Metalloprotease</keyword>
<feature type="domain" description="Peptidase M16 C-terminal" evidence="11">
    <location>
        <begin position="285"/>
        <end position="454"/>
    </location>
</feature>
<dbReference type="InterPro" id="IPR054734">
    <property type="entry name" value="PqqF-like_C_4"/>
</dbReference>
<organism evidence="14 15">
    <name type="scientific">Leucocoprinus leucothites</name>
    <dbReference type="NCBI Taxonomy" id="201217"/>
    <lineage>
        <taxon>Eukaryota</taxon>
        <taxon>Fungi</taxon>
        <taxon>Dikarya</taxon>
        <taxon>Basidiomycota</taxon>
        <taxon>Agaricomycotina</taxon>
        <taxon>Agaricomycetes</taxon>
        <taxon>Agaricomycetidae</taxon>
        <taxon>Agaricales</taxon>
        <taxon>Agaricineae</taxon>
        <taxon>Agaricaceae</taxon>
        <taxon>Leucocoprinus</taxon>
    </lineage>
</organism>
<evidence type="ECO:0000256" key="7">
    <source>
        <dbReference type="ARBA" id="ARBA00023049"/>
    </source>
</evidence>
<evidence type="ECO:0000259" key="10">
    <source>
        <dbReference type="Pfam" id="PF00675"/>
    </source>
</evidence>
<dbReference type="Pfam" id="PF05193">
    <property type="entry name" value="Peptidase_M16_C"/>
    <property type="match status" value="1"/>
</dbReference>
<dbReference type="GO" id="GO:0043171">
    <property type="term" value="P:peptide catabolic process"/>
    <property type="evidence" value="ECO:0007669"/>
    <property type="project" value="TreeGrafter"/>
</dbReference>
<comment type="cofactor">
    <cofactor evidence="1">
        <name>Zn(2+)</name>
        <dbReference type="ChEBI" id="CHEBI:29105"/>
    </cofactor>
</comment>
<dbReference type="GO" id="GO:0004222">
    <property type="term" value="F:metalloendopeptidase activity"/>
    <property type="evidence" value="ECO:0007669"/>
    <property type="project" value="InterPro"/>
</dbReference>
<dbReference type="GO" id="GO:0005739">
    <property type="term" value="C:mitochondrion"/>
    <property type="evidence" value="ECO:0007669"/>
    <property type="project" value="TreeGrafter"/>
</dbReference>
<keyword evidence="5" id="KW-0378">Hydrolase</keyword>